<comment type="caution">
    <text evidence="1">The sequence shown here is derived from an EMBL/GenBank/DDBJ whole genome shotgun (WGS) entry which is preliminary data.</text>
</comment>
<evidence type="ECO:0000313" key="1">
    <source>
        <dbReference type="EMBL" id="MCS4037895.1"/>
    </source>
</evidence>
<name>A0A9X2UP29_9BACT</name>
<dbReference type="GO" id="GO:0006508">
    <property type="term" value="P:proteolysis"/>
    <property type="evidence" value="ECO:0007669"/>
    <property type="project" value="UniProtKB-KW"/>
</dbReference>
<keyword evidence="1" id="KW-0645">Protease</keyword>
<dbReference type="AlphaFoldDB" id="A0A9X2UP29"/>
<accession>A0A9X2UP29</accession>
<dbReference type="GO" id="GO:0008233">
    <property type="term" value="F:peptidase activity"/>
    <property type="evidence" value="ECO:0007669"/>
    <property type="project" value="UniProtKB-KW"/>
</dbReference>
<dbReference type="Proteomes" id="UP001155040">
    <property type="component" value="Unassembled WGS sequence"/>
</dbReference>
<proteinExistence type="predicted"/>
<gene>
    <name evidence="1" type="ORF">GGQ01_002984</name>
</gene>
<protein>
    <submittedName>
        <fullName evidence="1">Membrane protease subunit (Stomatin/prohibitin family)</fullName>
    </submittedName>
</protein>
<evidence type="ECO:0000313" key="2">
    <source>
        <dbReference type="Proteomes" id="UP001155040"/>
    </source>
</evidence>
<dbReference type="EMBL" id="JANUBF010000029">
    <property type="protein sequence ID" value="MCS4037895.1"/>
    <property type="molecule type" value="Genomic_DNA"/>
</dbReference>
<organism evidence="1 2">
    <name type="scientific">Salinibacter ruber</name>
    <dbReference type="NCBI Taxonomy" id="146919"/>
    <lineage>
        <taxon>Bacteria</taxon>
        <taxon>Pseudomonadati</taxon>
        <taxon>Rhodothermota</taxon>
        <taxon>Rhodothermia</taxon>
        <taxon>Rhodothermales</taxon>
        <taxon>Salinibacteraceae</taxon>
        <taxon>Salinibacter</taxon>
    </lineage>
</organism>
<keyword evidence="1" id="KW-0378">Hydrolase</keyword>
<sequence>MPRLITQAQNSDMNTKTRACPNCSTENVIGQCGNCGRPFVLSEAFPRGRARKLGDGPLAEVPSGLSSGPCSYCRLRQKGKMMEAMSAARRQRTCPVCHTECLSG</sequence>
<reference evidence="1" key="1">
    <citation type="submission" date="2022-08" db="EMBL/GenBank/DDBJ databases">
        <title>Genomic Encyclopedia of Type Strains, Phase V (KMG-V): Genome sequencing to study the core and pangenomes of soil and plant-associated prokaryotes.</title>
        <authorList>
            <person name="Whitman W."/>
        </authorList>
    </citation>
    <scope>NUCLEOTIDE SEQUENCE</scope>
    <source>
        <strain evidence="1">SP3012</strain>
    </source>
</reference>